<feature type="compositionally biased region" description="Polar residues" evidence="1">
    <location>
        <begin position="182"/>
        <end position="203"/>
    </location>
</feature>
<keyword evidence="3" id="KW-1185">Reference proteome</keyword>
<reference evidence="2" key="1">
    <citation type="journal article" date="2020" name="Stud. Mycol.">
        <title>101 Dothideomycetes genomes: a test case for predicting lifestyles and emergence of pathogens.</title>
        <authorList>
            <person name="Haridas S."/>
            <person name="Albert R."/>
            <person name="Binder M."/>
            <person name="Bloem J."/>
            <person name="Labutti K."/>
            <person name="Salamov A."/>
            <person name="Andreopoulos B."/>
            <person name="Baker S."/>
            <person name="Barry K."/>
            <person name="Bills G."/>
            <person name="Bluhm B."/>
            <person name="Cannon C."/>
            <person name="Castanera R."/>
            <person name="Culley D."/>
            <person name="Daum C."/>
            <person name="Ezra D."/>
            <person name="Gonzalez J."/>
            <person name="Henrissat B."/>
            <person name="Kuo A."/>
            <person name="Liang C."/>
            <person name="Lipzen A."/>
            <person name="Lutzoni F."/>
            <person name="Magnuson J."/>
            <person name="Mondo S."/>
            <person name="Nolan M."/>
            <person name="Ohm R."/>
            <person name="Pangilinan J."/>
            <person name="Park H.-J."/>
            <person name="Ramirez L."/>
            <person name="Alfaro M."/>
            <person name="Sun H."/>
            <person name="Tritt A."/>
            <person name="Yoshinaga Y."/>
            <person name="Zwiers L.-H."/>
            <person name="Turgeon B."/>
            <person name="Goodwin S."/>
            <person name="Spatafora J."/>
            <person name="Crous P."/>
            <person name="Grigoriev I."/>
        </authorList>
    </citation>
    <scope>NUCLEOTIDE SEQUENCE</scope>
    <source>
        <strain evidence="2">CBS 121410</strain>
    </source>
</reference>
<name>A0A9P4LTY0_9PEZI</name>
<dbReference type="Proteomes" id="UP000799776">
    <property type="component" value="Unassembled WGS sequence"/>
</dbReference>
<feature type="region of interest" description="Disordered" evidence="1">
    <location>
        <begin position="1"/>
        <end position="100"/>
    </location>
</feature>
<feature type="compositionally biased region" description="Polar residues" evidence="1">
    <location>
        <begin position="1"/>
        <end position="16"/>
    </location>
</feature>
<feature type="region of interest" description="Disordered" evidence="1">
    <location>
        <begin position="148"/>
        <end position="211"/>
    </location>
</feature>
<dbReference type="OrthoDB" id="4158841at2759"/>
<dbReference type="AlphaFoldDB" id="A0A9P4LTY0"/>
<sequence length="273" mass="29736">MSSTSRPNVARNQSQRLPAPSLFVGPPSRNASNTSLLPPPTTGVSTSRAPLTRMGDRNRGEPGEGIPTAGTSGPTDRPFGRRQQQQHQQVEQQSNDRTDAIWAEMQNTLEEVELSAVSGTHIFGTEHSKALEALRTSQIALAQAWARSEADEELHEEEEKKDAAAKPVGTSSVLASDRAEKLNTSSGTRPRSGTNQSNASARTQLEEDTENDILLARKRREANDRYFQRVNAGVLDVVAKLEEVAKSMKAVEQESKEIWGDNESLGTASFTSK</sequence>
<feature type="compositionally biased region" description="Polar residues" evidence="1">
    <location>
        <begin position="264"/>
        <end position="273"/>
    </location>
</feature>
<feature type="region of interest" description="Disordered" evidence="1">
    <location>
        <begin position="251"/>
        <end position="273"/>
    </location>
</feature>
<feature type="compositionally biased region" description="Low complexity" evidence="1">
    <location>
        <begin position="83"/>
        <end position="93"/>
    </location>
</feature>
<organism evidence="2 3">
    <name type="scientific">Saccharata proteae CBS 121410</name>
    <dbReference type="NCBI Taxonomy" id="1314787"/>
    <lineage>
        <taxon>Eukaryota</taxon>
        <taxon>Fungi</taxon>
        <taxon>Dikarya</taxon>
        <taxon>Ascomycota</taxon>
        <taxon>Pezizomycotina</taxon>
        <taxon>Dothideomycetes</taxon>
        <taxon>Dothideomycetes incertae sedis</taxon>
        <taxon>Botryosphaeriales</taxon>
        <taxon>Saccharataceae</taxon>
        <taxon>Saccharata</taxon>
    </lineage>
</organism>
<gene>
    <name evidence="2" type="ORF">K490DRAFT_45308</name>
</gene>
<evidence type="ECO:0000313" key="2">
    <source>
        <dbReference type="EMBL" id="KAF2085950.1"/>
    </source>
</evidence>
<protein>
    <submittedName>
        <fullName evidence="2">Uncharacterized protein</fullName>
    </submittedName>
</protein>
<proteinExistence type="predicted"/>
<evidence type="ECO:0000256" key="1">
    <source>
        <dbReference type="SAM" id="MobiDB-lite"/>
    </source>
</evidence>
<comment type="caution">
    <text evidence="2">The sequence shown here is derived from an EMBL/GenBank/DDBJ whole genome shotgun (WGS) entry which is preliminary data.</text>
</comment>
<evidence type="ECO:0000313" key="3">
    <source>
        <dbReference type="Proteomes" id="UP000799776"/>
    </source>
</evidence>
<dbReference type="EMBL" id="ML978727">
    <property type="protein sequence ID" value="KAF2085950.1"/>
    <property type="molecule type" value="Genomic_DNA"/>
</dbReference>
<feature type="compositionally biased region" description="Polar residues" evidence="1">
    <location>
        <begin position="29"/>
        <end position="49"/>
    </location>
</feature>
<dbReference type="Pfam" id="PF17242">
    <property type="entry name" value="DUF5315"/>
    <property type="match status" value="1"/>
</dbReference>
<accession>A0A9P4LTY0</accession>